<keyword evidence="1" id="KW-0328">Glycosyltransferase</keyword>
<dbReference type="PATRIC" id="fig|1288963.3.peg.2019"/>
<comment type="caution">
    <text evidence="1">The sequence shown here is derived from an EMBL/GenBank/DDBJ whole genome shotgun (WGS) entry which is preliminary data.</text>
</comment>
<dbReference type="GO" id="GO:0016757">
    <property type="term" value="F:glycosyltransferase activity"/>
    <property type="evidence" value="ECO:0007669"/>
    <property type="project" value="UniProtKB-KW"/>
</dbReference>
<keyword evidence="1" id="KW-0808">Transferase</keyword>
<organism evidence="1 2">
    <name type="scientific">Lunatimonas lonarensis</name>
    <dbReference type="NCBI Taxonomy" id="1232681"/>
    <lineage>
        <taxon>Bacteria</taxon>
        <taxon>Pseudomonadati</taxon>
        <taxon>Bacteroidota</taxon>
        <taxon>Cytophagia</taxon>
        <taxon>Cytophagales</taxon>
        <taxon>Cyclobacteriaceae</taxon>
    </lineage>
</organism>
<proteinExistence type="predicted"/>
<dbReference type="AlphaFoldDB" id="R7ZTX5"/>
<accession>R7ZTX5</accession>
<dbReference type="EC" id="2.4.1.-" evidence="1"/>
<dbReference type="STRING" id="1232681.ADIS_2028"/>
<evidence type="ECO:0000313" key="1">
    <source>
        <dbReference type="EMBL" id="EON77498.1"/>
    </source>
</evidence>
<sequence>MRHLVIFIFRFIPDIFYTKLLFLFKQRKFLNLSNPKTFNEKINYIKLFSTNQLRVLVSDRLEVRKYVAERTHSCNLIPLLWSGVDFSREVYDKLPQKFVIKGNHGSKMVKIVDKHVDRYNDVLEFTKRWMKTDYYLRGRERNYRDLKRFLVVEAMLETKESTIPPDFKFFCFDGKVGFVQVDLDRFKQHRRNIYDTSFELLDFELHFAKGDPIKKPVQWEIALGVAEALSADFSFIRVDLFLVDGGVYFGELTNYPGNGLEKFNPGKFDRIFGDMISDLN</sequence>
<gene>
    <name evidence="1" type="ORF">ADIS_2028</name>
</gene>
<protein>
    <submittedName>
        <fullName evidence="1">Glycosyltransferase</fullName>
        <ecNumber evidence="1">2.4.1.-</ecNumber>
    </submittedName>
</protein>
<dbReference type="Pfam" id="PF14305">
    <property type="entry name" value="ATPgrasp_TupA"/>
    <property type="match status" value="1"/>
</dbReference>
<name>R7ZTX5_9BACT</name>
<dbReference type="InterPro" id="IPR029465">
    <property type="entry name" value="ATPgrasp_TupA"/>
</dbReference>
<dbReference type="OrthoDB" id="9791827at2"/>
<keyword evidence="2" id="KW-1185">Reference proteome</keyword>
<evidence type="ECO:0000313" key="2">
    <source>
        <dbReference type="Proteomes" id="UP000013909"/>
    </source>
</evidence>
<dbReference type="EMBL" id="AQHR01000054">
    <property type="protein sequence ID" value="EON77498.1"/>
    <property type="molecule type" value="Genomic_DNA"/>
</dbReference>
<dbReference type="RefSeq" id="WP_010854166.1">
    <property type="nucleotide sequence ID" value="NZ_AQHR01000054.1"/>
</dbReference>
<dbReference type="Proteomes" id="UP000013909">
    <property type="component" value="Unassembled WGS sequence"/>
</dbReference>
<reference evidence="1 2" key="1">
    <citation type="submission" date="2013-02" db="EMBL/GenBank/DDBJ databases">
        <title>A novel strain isolated from Lonar lake, Maharashtra, India.</title>
        <authorList>
            <person name="Singh A."/>
        </authorList>
    </citation>
    <scope>NUCLEOTIDE SEQUENCE [LARGE SCALE GENOMIC DNA]</scope>
    <source>
        <strain evidence="1 2">AK24</strain>
    </source>
</reference>